<dbReference type="InterPro" id="IPR028994">
    <property type="entry name" value="Integrin_alpha_N"/>
</dbReference>
<name>A0A3A9Z053_9ACTN</name>
<dbReference type="OrthoDB" id="4196863at2"/>
<evidence type="ECO:0000256" key="2">
    <source>
        <dbReference type="SAM" id="SignalP"/>
    </source>
</evidence>
<comment type="caution">
    <text evidence="3">The sequence shown here is derived from an EMBL/GenBank/DDBJ whole genome shotgun (WGS) entry which is preliminary data.</text>
</comment>
<feature type="chain" id="PRO_5039186553" evidence="2">
    <location>
        <begin position="32"/>
        <end position="250"/>
    </location>
</feature>
<evidence type="ECO:0000313" key="3">
    <source>
        <dbReference type="EMBL" id="RKN41314.1"/>
    </source>
</evidence>
<dbReference type="RefSeq" id="WP_120680346.1">
    <property type="nucleotide sequence ID" value="NZ_RBAL01000008.1"/>
</dbReference>
<evidence type="ECO:0000313" key="4">
    <source>
        <dbReference type="Proteomes" id="UP000272474"/>
    </source>
</evidence>
<dbReference type="PROSITE" id="PS51257">
    <property type="entry name" value="PROKAR_LIPOPROTEIN"/>
    <property type="match status" value="1"/>
</dbReference>
<feature type="signal peptide" evidence="2">
    <location>
        <begin position="1"/>
        <end position="31"/>
    </location>
</feature>
<evidence type="ECO:0000256" key="1">
    <source>
        <dbReference type="SAM" id="MobiDB-lite"/>
    </source>
</evidence>
<proteinExistence type="predicted"/>
<feature type="region of interest" description="Disordered" evidence="1">
    <location>
        <begin position="224"/>
        <end position="250"/>
    </location>
</feature>
<protein>
    <submittedName>
        <fullName evidence="3">VCBS repeat-containing protein</fullName>
    </submittedName>
</protein>
<keyword evidence="4" id="KW-1185">Reference proteome</keyword>
<sequence length="250" mass="25810">MTGNGRITPWSRRLGRTVAGAAALAALGAVAGCGEDSPPEVPEGGPAVEPCVTASGELVADLDADGLADRVLDPSGAGTGLRIRFGAESGEGPEAGAGRLVGGSGEDETMAAVADFDGDGWFDLVAVATGEWQGDDPIEPRVAELRFGPFSREGRGQRSRELDLGETRGIAVADYNHDRYPDLAAFVYAGDGVYETEARLGEAEDGLGELTGEILQEYTVMAEQTGDPTPRNMPEPGLPSFLPACEESGG</sequence>
<dbReference type="EMBL" id="RBAL01000008">
    <property type="protein sequence ID" value="RKN41314.1"/>
    <property type="molecule type" value="Genomic_DNA"/>
</dbReference>
<keyword evidence="2" id="KW-0732">Signal</keyword>
<organism evidence="3 4">
    <name type="scientific">Streptomyces hoynatensis</name>
    <dbReference type="NCBI Taxonomy" id="1141874"/>
    <lineage>
        <taxon>Bacteria</taxon>
        <taxon>Bacillati</taxon>
        <taxon>Actinomycetota</taxon>
        <taxon>Actinomycetes</taxon>
        <taxon>Kitasatosporales</taxon>
        <taxon>Streptomycetaceae</taxon>
        <taxon>Streptomyces</taxon>
    </lineage>
</organism>
<dbReference type="AlphaFoldDB" id="A0A3A9Z053"/>
<dbReference type="SUPFAM" id="SSF69318">
    <property type="entry name" value="Integrin alpha N-terminal domain"/>
    <property type="match status" value="1"/>
</dbReference>
<reference evidence="3 4" key="1">
    <citation type="journal article" date="2014" name="Int. J. Syst. Evol. Microbiol.">
        <title>Streptomyces hoynatensis sp. nov., isolated from deep marine sediment.</title>
        <authorList>
            <person name="Veyisoglu A."/>
            <person name="Sahin N."/>
        </authorList>
    </citation>
    <scope>NUCLEOTIDE SEQUENCE [LARGE SCALE GENOMIC DNA]</scope>
    <source>
        <strain evidence="3 4">KCTC 29097</strain>
    </source>
</reference>
<accession>A0A3A9Z053</accession>
<gene>
    <name evidence="3" type="ORF">D7294_16480</name>
</gene>
<dbReference type="Proteomes" id="UP000272474">
    <property type="component" value="Unassembled WGS sequence"/>
</dbReference>